<dbReference type="InterPro" id="IPR000846">
    <property type="entry name" value="DapB_N"/>
</dbReference>
<proteinExistence type="inferred from homology"/>
<dbReference type="SUPFAM" id="SSF51735">
    <property type="entry name" value="NAD(P)-binding Rossmann-fold domains"/>
    <property type="match status" value="1"/>
</dbReference>
<dbReference type="SUPFAM" id="SSF55347">
    <property type="entry name" value="Glyceraldehyde-3-phosphate dehydrogenase-like, C-terminal domain"/>
    <property type="match status" value="1"/>
</dbReference>
<protein>
    <recommendedName>
        <fullName evidence="10 12">Glyceraldehyde-3-phosphate dehydrogenase</fullName>
        <shortName evidence="10">GAPDH</shortName>
        <ecNumber evidence="10 12">1.2.1.59</ecNumber>
    </recommendedName>
    <alternativeName>
        <fullName evidence="10">NAD(P)-dependent glyceraldehyde-3-phosphate dehydrogenase</fullName>
    </alternativeName>
</protein>
<dbReference type="GO" id="GO:0009089">
    <property type="term" value="P:lysine biosynthetic process via diaminopimelate"/>
    <property type="evidence" value="ECO:0007669"/>
    <property type="project" value="InterPro"/>
</dbReference>
<dbReference type="HAMAP" id="MF_00559">
    <property type="entry name" value="G3P_dehdrog_arch"/>
    <property type="match status" value="1"/>
</dbReference>
<evidence type="ECO:0000256" key="3">
    <source>
        <dbReference type="ARBA" id="ARBA00011881"/>
    </source>
</evidence>
<dbReference type="GO" id="GO:0006096">
    <property type="term" value="P:glycolytic process"/>
    <property type="evidence" value="ECO:0007669"/>
    <property type="project" value="UniProtKB-UniRule"/>
</dbReference>
<dbReference type="GO" id="GO:0005737">
    <property type="term" value="C:cytoplasm"/>
    <property type="evidence" value="ECO:0007669"/>
    <property type="project" value="UniProtKB-SubCell"/>
</dbReference>
<comment type="subunit">
    <text evidence="3 10 12">Homotetramer.</text>
</comment>
<dbReference type="UniPathway" id="UPA00109">
    <property type="reaction ID" value="UER00184"/>
</dbReference>
<evidence type="ECO:0000256" key="4">
    <source>
        <dbReference type="ARBA" id="ARBA00022857"/>
    </source>
</evidence>
<dbReference type="GO" id="GO:0050661">
    <property type="term" value="F:NADP binding"/>
    <property type="evidence" value="ECO:0007669"/>
    <property type="project" value="UniProtKB-UniRule"/>
</dbReference>
<comment type="pathway">
    <text evidence="1 10 12">Carbohydrate degradation; glycolysis; pyruvate from D-glyceraldehyde 3-phosphate: step 1/5.</text>
</comment>
<evidence type="ECO:0000256" key="2">
    <source>
        <dbReference type="ARBA" id="ARBA00007406"/>
    </source>
</evidence>
<accession>A0A7C4NMH0</accession>
<evidence type="ECO:0000256" key="5">
    <source>
        <dbReference type="ARBA" id="ARBA00023002"/>
    </source>
</evidence>
<feature type="binding site" evidence="10">
    <location>
        <begin position="46"/>
        <end position="47"/>
    </location>
    <ligand>
        <name>NAD(+)</name>
        <dbReference type="ChEBI" id="CHEBI:57540"/>
    </ligand>
</feature>
<dbReference type="InterPro" id="IPR020828">
    <property type="entry name" value="GlycerAld_3-P_DH_NAD(P)-bd"/>
</dbReference>
<keyword evidence="10 12" id="KW-0963">Cytoplasm</keyword>
<feature type="binding site" evidence="10">
    <location>
        <begin position="173"/>
        <end position="175"/>
    </location>
    <ligand>
        <name>D-glyceraldehyde 3-phosphate</name>
        <dbReference type="ChEBI" id="CHEBI:59776"/>
    </ligand>
</feature>
<dbReference type="GO" id="GO:0008839">
    <property type="term" value="F:4-hydroxy-tetrahydrodipicolinate reductase"/>
    <property type="evidence" value="ECO:0007669"/>
    <property type="project" value="InterPro"/>
</dbReference>
<evidence type="ECO:0000256" key="10">
    <source>
        <dbReference type="HAMAP-Rule" id="MF_00559"/>
    </source>
</evidence>
<dbReference type="CDD" id="cd02278">
    <property type="entry name" value="GAPDH_II_N"/>
    <property type="match status" value="1"/>
</dbReference>
<evidence type="ECO:0000256" key="11">
    <source>
        <dbReference type="PIRSR" id="PIRSR000149-1"/>
    </source>
</evidence>
<evidence type="ECO:0000256" key="6">
    <source>
        <dbReference type="ARBA" id="ARBA00023027"/>
    </source>
</evidence>
<keyword evidence="7 10" id="KW-0324">Glycolysis</keyword>
<dbReference type="CDD" id="cd18127">
    <property type="entry name" value="GAPDH_II_C"/>
    <property type="match status" value="1"/>
</dbReference>
<dbReference type="GO" id="GO:0004365">
    <property type="term" value="F:glyceraldehyde-3-phosphate dehydrogenase (NAD+) (phosphorylating) activity"/>
    <property type="evidence" value="ECO:0007669"/>
    <property type="project" value="UniProtKB-UniRule"/>
</dbReference>
<dbReference type="EMBL" id="DTBP01000006">
    <property type="protein sequence ID" value="HGQ73551.1"/>
    <property type="molecule type" value="Genomic_DNA"/>
</dbReference>
<dbReference type="InterPro" id="IPR020831">
    <property type="entry name" value="GlycerAld/Erythrose_P_DH"/>
</dbReference>
<dbReference type="NCBIfam" id="NF003251">
    <property type="entry name" value="PRK04207.1"/>
    <property type="match status" value="1"/>
</dbReference>
<evidence type="ECO:0000256" key="1">
    <source>
        <dbReference type="ARBA" id="ARBA00004869"/>
    </source>
</evidence>
<dbReference type="InterPro" id="IPR036291">
    <property type="entry name" value="NAD(P)-bd_dom_sf"/>
</dbReference>
<feature type="binding site" evidence="10">
    <location>
        <position position="336"/>
    </location>
    <ligand>
        <name>NAD(+)</name>
        <dbReference type="ChEBI" id="CHEBI:57540"/>
    </ligand>
</feature>
<evidence type="ECO:0000256" key="9">
    <source>
        <dbReference type="ARBA" id="ARBA00048853"/>
    </source>
</evidence>
<dbReference type="NCBIfam" id="TIGR01546">
    <property type="entry name" value="GAPDH-II_archae"/>
    <property type="match status" value="1"/>
</dbReference>
<dbReference type="PIRSF" id="PIRSF000149">
    <property type="entry name" value="GAP_DH"/>
    <property type="match status" value="1"/>
</dbReference>
<keyword evidence="6 10" id="KW-0520">NAD</keyword>
<feature type="binding site" evidence="10">
    <location>
        <position position="144"/>
    </location>
    <ligand>
        <name>NAD(+)</name>
        <dbReference type="ChEBI" id="CHEBI:57540"/>
    </ligand>
</feature>
<organism evidence="14">
    <name type="scientific">Staphylothermus marinus</name>
    <dbReference type="NCBI Taxonomy" id="2280"/>
    <lineage>
        <taxon>Archaea</taxon>
        <taxon>Thermoproteota</taxon>
        <taxon>Thermoprotei</taxon>
        <taxon>Desulfurococcales</taxon>
        <taxon>Desulfurococcaceae</taxon>
        <taxon>Staphylothermus</taxon>
    </lineage>
</organism>
<dbReference type="Pfam" id="PF01113">
    <property type="entry name" value="DapB_N"/>
    <property type="match status" value="1"/>
</dbReference>
<name>A0A7C4NMH0_STAMA</name>
<evidence type="ECO:0000256" key="7">
    <source>
        <dbReference type="ARBA" id="ARBA00023152"/>
    </source>
</evidence>
<dbReference type="GO" id="GO:0051287">
    <property type="term" value="F:NAD binding"/>
    <property type="evidence" value="ECO:0007669"/>
    <property type="project" value="UniProtKB-UniRule"/>
</dbReference>
<dbReference type="EC" id="1.2.1.59" evidence="10 12"/>
<comment type="caution">
    <text evidence="14">The sequence shown here is derived from an EMBL/GenBank/DDBJ whole genome shotgun (WGS) entry which is preliminary data.</text>
</comment>
<keyword evidence="5 10" id="KW-0560">Oxidoreductase</keyword>
<comment type="catalytic activity">
    <reaction evidence="9 10 12">
        <text>D-glyceraldehyde 3-phosphate + phosphate + NAD(+) = (2R)-3-phospho-glyceroyl phosphate + NADH + H(+)</text>
        <dbReference type="Rhea" id="RHEA:10300"/>
        <dbReference type="ChEBI" id="CHEBI:15378"/>
        <dbReference type="ChEBI" id="CHEBI:43474"/>
        <dbReference type="ChEBI" id="CHEBI:57540"/>
        <dbReference type="ChEBI" id="CHEBI:57604"/>
        <dbReference type="ChEBI" id="CHEBI:57945"/>
        <dbReference type="ChEBI" id="CHEBI:59776"/>
        <dbReference type="EC" id="1.2.1.59"/>
    </reaction>
</comment>
<feature type="binding site" evidence="10">
    <location>
        <position position="202"/>
    </location>
    <ligand>
        <name>NAD(+)</name>
        <dbReference type="ChEBI" id="CHEBI:57540"/>
    </ligand>
</feature>
<evidence type="ECO:0000256" key="8">
    <source>
        <dbReference type="ARBA" id="ARBA00048067"/>
    </source>
</evidence>
<dbReference type="Gene3D" id="3.40.50.720">
    <property type="entry name" value="NAD(P)-binding Rossmann-like Domain"/>
    <property type="match status" value="1"/>
</dbReference>
<comment type="similarity">
    <text evidence="2 10 12">Belongs to the glyceraldehyde-3-phosphate dehydrogenase family.</text>
</comment>
<feature type="domain" description="Glyceraldehyde 3-phosphate dehydrogenase NAD(P) binding" evidence="13">
    <location>
        <begin position="37"/>
        <end position="174"/>
    </location>
</feature>
<dbReference type="Pfam" id="PF02800">
    <property type="entry name" value="Gp_dh_C"/>
    <property type="match status" value="1"/>
</dbReference>
<evidence type="ECO:0000256" key="12">
    <source>
        <dbReference type="RuleBase" id="RU003388"/>
    </source>
</evidence>
<comment type="catalytic activity">
    <reaction evidence="8 10 12">
        <text>D-glyceraldehyde 3-phosphate + phosphate + NADP(+) = (2R)-3-phospho-glyceroyl phosphate + NADPH + H(+)</text>
        <dbReference type="Rhea" id="RHEA:10296"/>
        <dbReference type="ChEBI" id="CHEBI:15378"/>
        <dbReference type="ChEBI" id="CHEBI:43474"/>
        <dbReference type="ChEBI" id="CHEBI:57604"/>
        <dbReference type="ChEBI" id="CHEBI:57783"/>
        <dbReference type="ChEBI" id="CHEBI:58349"/>
        <dbReference type="ChEBI" id="CHEBI:59776"/>
        <dbReference type="EC" id="1.2.1.59"/>
    </reaction>
</comment>
<dbReference type="SMART" id="SM00846">
    <property type="entry name" value="Gp_dh_N"/>
    <property type="match status" value="1"/>
</dbReference>
<evidence type="ECO:0000313" key="14">
    <source>
        <dbReference type="EMBL" id="HGQ73551.1"/>
    </source>
</evidence>
<comment type="subcellular location">
    <subcellularLocation>
        <location evidence="10 12">Cytoplasm</location>
    </subcellularLocation>
</comment>
<dbReference type="AlphaFoldDB" id="A0A7C4NMH0"/>
<dbReference type="InterPro" id="IPR020829">
    <property type="entry name" value="GlycerAld_3-P_DH_cat"/>
</dbReference>
<sequence>MLYYYTYPANSFQLLKHSRYQLEYSINTKRWRRYLVIKVAINGYGTIGKRIAEALYRHPGLDVIGIAKINLDYSINLALKKKFRIYTVKDNIEKFRSAGYQVHGSIEDMVSEADVVIDATPAGLGARYKDVYVKYRKPVIFQGGEDPSVAELSFSTLCNYEDALGVSSLRVVSCNTTGVLRVICLLDREFGVEKARVVIIRRGADPREDARGPINSLKLDSISIPSHHALDAKLVKPGLDIETYALVASTTLMHIQVLFIKLKESVSKDKFLNVFEKVRRFILIDAIRTGIDSTSKIIELARDLGRFRNDIPENVLWINTLKVEDKEVSFIQAIHQESIVIPENIDAIKAMFELERDLWSAVSSTDQYLNLGLRLFDKEYN</sequence>
<feature type="binding site" evidence="10">
    <location>
        <begin position="228"/>
        <end position="229"/>
    </location>
    <ligand>
        <name>D-glyceraldehyde 3-phosphate</name>
        <dbReference type="ChEBI" id="CHEBI:59776"/>
    </ligand>
</feature>
<feature type="active site" description="Nucleophile" evidence="10 11">
    <location>
        <position position="174"/>
    </location>
</feature>
<reference evidence="14" key="1">
    <citation type="journal article" date="2020" name="mSystems">
        <title>Genome- and Community-Level Interaction Insights into Carbon Utilization and Element Cycling Functions of Hydrothermarchaeota in Hydrothermal Sediment.</title>
        <authorList>
            <person name="Zhou Z."/>
            <person name="Liu Y."/>
            <person name="Xu W."/>
            <person name="Pan J."/>
            <person name="Luo Z.H."/>
            <person name="Li M."/>
        </authorList>
    </citation>
    <scope>NUCLEOTIDE SEQUENCE [LARGE SCALE GENOMIC DNA]</scope>
    <source>
        <strain evidence="14">SpSt-648</strain>
    </source>
</reference>
<keyword evidence="4 10" id="KW-0521">NADP</keyword>
<dbReference type="Gene3D" id="3.30.360.10">
    <property type="entry name" value="Dihydrodipicolinate Reductase, domain 2"/>
    <property type="match status" value="1"/>
</dbReference>
<gene>
    <name evidence="10" type="primary">gap</name>
    <name evidence="14" type="ORF">ENU20_00520</name>
</gene>
<dbReference type="InterPro" id="IPR006436">
    <property type="entry name" value="Glyceraldehyde-3-P_DH_2_arc"/>
</dbReference>
<evidence type="ECO:0000259" key="13">
    <source>
        <dbReference type="SMART" id="SM00846"/>
    </source>
</evidence>